<proteinExistence type="predicted"/>
<dbReference type="RefSeq" id="WP_239153469.1">
    <property type="nucleotide sequence ID" value="NZ_BOPF01000026.1"/>
</dbReference>
<accession>A0A8J3YT21</accession>
<evidence type="ECO:0008006" key="5">
    <source>
        <dbReference type="Google" id="ProtNLM"/>
    </source>
</evidence>
<organism evidence="3 4">
    <name type="scientific">Virgisporangium aliadipatigenens</name>
    <dbReference type="NCBI Taxonomy" id="741659"/>
    <lineage>
        <taxon>Bacteria</taxon>
        <taxon>Bacillati</taxon>
        <taxon>Actinomycetota</taxon>
        <taxon>Actinomycetes</taxon>
        <taxon>Micromonosporales</taxon>
        <taxon>Micromonosporaceae</taxon>
        <taxon>Virgisporangium</taxon>
    </lineage>
</organism>
<sequence length="174" mass="17865">MTTRPRSSRDQAERGSVAVDLAVGYVPIMVLVALVVVVCVRYASAAIDVNAAAAAAARQASIARTAGGASSSARDLAATMLADRQITCRPRTVVVDLASMRPGGTVSVTVRCTVKLSDLYGLGLPGTVTITGSSVQPVDTYRADSRSGTFATARPSRANTGSPARARADGEVLQ</sequence>
<evidence type="ECO:0000256" key="1">
    <source>
        <dbReference type="SAM" id="MobiDB-lite"/>
    </source>
</evidence>
<feature type="transmembrane region" description="Helical" evidence="2">
    <location>
        <begin position="21"/>
        <end position="43"/>
    </location>
</feature>
<gene>
    <name evidence="3" type="ORF">Val02_62560</name>
</gene>
<name>A0A8J3YT21_9ACTN</name>
<feature type="region of interest" description="Disordered" evidence="1">
    <location>
        <begin position="144"/>
        <end position="174"/>
    </location>
</feature>
<evidence type="ECO:0000313" key="3">
    <source>
        <dbReference type="EMBL" id="GIJ49370.1"/>
    </source>
</evidence>
<dbReference type="Proteomes" id="UP000619260">
    <property type="component" value="Unassembled WGS sequence"/>
</dbReference>
<dbReference type="AlphaFoldDB" id="A0A8J3YT21"/>
<protein>
    <recommendedName>
        <fullName evidence="5">TadE-like protein</fullName>
    </recommendedName>
</protein>
<keyword evidence="2" id="KW-1133">Transmembrane helix</keyword>
<keyword evidence="2" id="KW-0812">Transmembrane</keyword>
<comment type="caution">
    <text evidence="3">The sequence shown here is derived from an EMBL/GenBank/DDBJ whole genome shotgun (WGS) entry which is preliminary data.</text>
</comment>
<dbReference type="EMBL" id="BOPF01000026">
    <property type="protein sequence ID" value="GIJ49370.1"/>
    <property type="molecule type" value="Genomic_DNA"/>
</dbReference>
<reference evidence="3" key="1">
    <citation type="submission" date="2021-01" db="EMBL/GenBank/DDBJ databases">
        <title>Whole genome shotgun sequence of Virgisporangium aliadipatigenens NBRC 105644.</title>
        <authorList>
            <person name="Komaki H."/>
            <person name="Tamura T."/>
        </authorList>
    </citation>
    <scope>NUCLEOTIDE SEQUENCE</scope>
    <source>
        <strain evidence="3">NBRC 105644</strain>
    </source>
</reference>
<keyword evidence="2" id="KW-0472">Membrane</keyword>
<evidence type="ECO:0000256" key="2">
    <source>
        <dbReference type="SAM" id="Phobius"/>
    </source>
</evidence>
<evidence type="ECO:0000313" key="4">
    <source>
        <dbReference type="Proteomes" id="UP000619260"/>
    </source>
</evidence>
<keyword evidence="4" id="KW-1185">Reference proteome</keyword>